<evidence type="ECO:0000313" key="3">
    <source>
        <dbReference type="EMBL" id="MVD23042.1"/>
    </source>
</evidence>
<reference evidence="2" key="3">
    <citation type="submission" date="2023-08" db="EMBL/GenBank/DDBJ databases">
        <title>Vibrio cholerae Outbreaks in Tanzania Exemplify Founder Flush: Simultaneous Increases in Population Size and Genetic Diversity.</title>
        <authorList>
            <person name="Debes A.K."/>
            <person name="Mohammed A."/>
            <person name="Maseke I."/>
            <person name="Almeida M."/>
            <person name="Li S."/>
            <person name="Matimba H."/>
            <person name="Joachim A."/>
            <person name="Mizinduko M."/>
            <person name="Nyanga S."/>
            <person name="Kelly M."/>
            <person name="Kachwamba Y."/>
            <person name="Schaffer A.M."/>
            <person name="Nyanga A.S."/>
            <person name="Mghamba J."/>
            <person name="Mosha F.S."/>
            <person name="Sack D.A."/>
            <person name="Stine O.C."/>
        </authorList>
    </citation>
    <scope>NUCLEOTIDE SEQUENCE</scope>
    <source>
        <strain evidence="2">TDS0091212</strain>
    </source>
</reference>
<evidence type="ECO:0000313" key="2">
    <source>
        <dbReference type="EMBL" id="MBS7675096.1"/>
    </source>
</evidence>
<feature type="compositionally biased region" description="Basic and acidic residues" evidence="1">
    <location>
        <begin position="59"/>
        <end position="70"/>
    </location>
</feature>
<organism evidence="3 4">
    <name type="scientific">Vibrio cholerae</name>
    <dbReference type="NCBI Taxonomy" id="666"/>
    <lineage>
        <taxon>Bacteria</taxon>
        <taxon>Pseudomonadati</taxon>
        <taxon>Pseudomonadota</taxon>
        <taxon>Gammaproteobacteria</taxon>
        <taxon>Vibrionales</taxon>
        <taxon>Vibrionaceae</taxon>
        <taxon>Vibrio</taxon>
    </lineage>
</organism>
<dbReference type="KEGG" id="vcq:EN18_11660"/>
<evidence type="ECO:0000313" key="4">
    <source>
        <dbReference type="Proteomes" id="UP000471242"/>
    </source>
</evidence>
<proteinExistence type="predicted"/>
<accession>A0A0H6GHB2</accession>
<dbReference type="AlphaFoldDB" id="A0A0H6GHB2"/>
<dbReference type="Proteomes" id="UP001196338">
    <property type="component" value="Unassembled WGS sequence"/>
</dbReference>
<dbReference type="EMBL" id="JAHBND010000687">
    <property type="protein sequence ID" value="MBS7675096.1"/>
    <property type="molecule type" value="Genomic_DNA"/>
</dbReference>
<reference evidence="2" key="2">
    <citation type="submission" date="2021-05" db="EMBL/GenBank/DDBJ databases">
        <authorList>
            <person name="Stine C."/>
        </authorList>
    </citation>
    <scope>NUCLEOTIDE SEQUENCE</scope>
    <source>
        <strain evidence="2">TDS0091212</strain>
    </source>
</reference>
<dbReference type="RefSeq" id="WP_000186593.1">
    <property type="nucleotide sequence ID" value="NZ_AP018677.1"/>
</dbReference>
<dbReference type="Proteomes" id="UP000471242">
    <property type="component" value="Unassembled WGS sequence"/>
</dbReference>
<sequence length="78" mass="8781">MTPANTATVSGEKEILALLRPKSRQLAQEMRTVPHRIQFDMVTHGVCSELSTENVDKATGVEKRLHHDDNPMSARKNR</sequence>
<reference evidence="3 4" key="1">
    <citation type="submission" date="2018-09" db="EMBL/GenBank/DDBJ databases">
        <title>Genomic epidemiology reveals two lineages of Vibrio cholerae that can cause global cholera epidemics despite absence of cholera toxin gene.</title>
        <authorList>
            <person name="Wang H."/>
            <person name="Zen W."/>
            <person name="Yu H."/>
            <person name="Zhang W."/>
            <person name="Pan J."/>
            <person name="Yang C."/>
            <person name="Cui Y."/>
        </authorList>
    </citation>
    <scope>NUCLEOTIDE SEQUENCE [LARGE SCALE GENOMIC DNA]</scope>
    <source>
        <strain evidence="3 4">00-1_S85</strain>
    </source>
</reference>
<comment type="caution">
    <text evidence="3">The sequence shown here is derived from an EMBL/GenBank/DDBJ whole genome shotgun (WGS) entry which is preliminary data.</text>
</comment>
<protein>
    <submittedName>
        <fullName evidence="3">Uncharacterized protein</fullName>
    </submittedName>
</protein>
<name>A0A0H6GHB2_VIBCL</name>
<feature type="region of interest" description="Disordered" evidence="1">
    <location>
        <begin position="59"/>
        <end position="78"/>
    </location>
</feature>
<evidence type="ECO:0000256" key="1">
    <source>
        <dbReference type="SAM" id="MobiDB-lite"/>
    </source>
</evidence>
<gene>
    <name evidence="3" type="ORF">D6U24_06710</name>
    <name evidence="2" type="ORF">KIN13_16925</name>
</gene>
<dbReference type="EMBL" id="QZRB01000008">
    <property type="protein sequence ID" value="MVD23042.1"/>
    <property type="molecule type" value="Genomic_DNA"/>
</dbReference>